<evidence type="ECO:0000313" key="1">
    <source>
        <dbReference type="EMBL" id="GBN01644.1"/>
    </source>
</evidence>
<keyword evidence="2" id="KW-1185">Reference proteome</keyword>
<protein>
    <submittedName>
        <fullName evidence="1">Uncharacterized protein</fullName>
    </submittedName>
</protein>
<name>A0A4Y2KG28_ARAVE</name>
<gene>
    <name evidence="1" type="ORF">AVEN_232767_1</name>
</gene>
<dbReference type="AlphaFoldDB" id="A0A4Y2KG28"/>
<proteinExistence type="predicted"/>
<organism evidence="1 2">
    <name type="scientific">Araneus ventricosus</name>
    <name type="common">Orbweaver spider</name>
    <name type="synonym">Epeira ventricosa</name>
    <dbReference type="NCBI Taxonomy" id="182803"/>
    <lineage>
        <taxon>Eukaryota</taxon>
        <taxon>Metazoa</taxon>
        <taxon>Ecdysozoa</taxon>
        <taxon>Arthropoda</taxon>
        <taxon>Chelicerata</taxon>
        <taxon>Arachnida</taxon>
        <taxon>Araneae</taxon>
        <taxon>Araneomorphae</taxon>
        <taxon>Entelegynae</taxon>
        <taxon>Araneoidea</taxon>
        <taxon>Araneidae</taxon>
        <taxon>Araneus</taxon>
    </lineage>
</organism>
<evidence type="ECO:0000313" key="2">
    <source>
        <dbReference type="Proteomes" id="UP000499080"/>
    </source>
</evidence>
<sequence>MFTLPALLYLKVLPLFGKCLYHFIVPNKFRPPHAGGAALSPLVLYRPCTLLGWAGTLWAFLHHTFNGFKPVGWAGSNGLFCTTLAGGRLAPTSDLT</sequence>
<reference evidence="1 2" key="1">
    <citation type="journal article" date="2019" name="Sci. Rep.">
        <title>Orb-weaving spider Araneus ventricosus genome elucidates the spidroin gene catalogue.</title>
        <authorList>
            <person name="Kono N."/>
            <person name="Nakamura H."/>
            <person name="Ohtoshi R."/>
            <person name="Moran D.A.P."/>
            <person name="Shinohara A."/>
            <person name="Yoshida Y."/>
            <person name="Fujiwara M."/>
            <person name="Mori M."/>
            <person name="Tomita M."/>
            <person name="Arakawa K."/>
        </authorList>
    </citation>
    <scope>NUCLEOTIDE SEQUENCE [LARGE SCALE GENOMIC DNA]</scope>
</reference>
<accession>A0A4Y2KG28</accession>
<comment type="caution">
    <text evidence="1">The sequence shown here is derived from an EMBL/GenBank/DDBJ whole genome shotgun (WGS) entry which is preliminary data.</text>
</comment>
<dbReference type="EMBL" id="BGPR01004635">
    <property type="protein sequence ID" value="GBN01644.1"/>
    <property type="molecule type" value="Genomic_DNA"/>
</dbReference>
<dbReference type="Proteomes" id="UP000499080">
    <property type="component" value="Unassembled WGS sequence"/>
</dbReference>